<dbReference type="RefSeq" id="WP_301246143.1">
    <property type="nucleotide sequence ID" value="NZ_JAROCD010000004.1"/>
</dbReference>
<organism evidence="1 2">
    <name type="scientific">Paenibacillus vandeheii</name>
    <dbReference type="NCBI Taxonomy" id="3035917"/>
    <lineage>
        <taxon>Bacteria</taxon>
        <taxon>Bacillati</taxon>
        <taxon>Bacillota</taxon>
        <taxon>Bacilli</taxon>
        <taxon>Bacillales</taxon>
        <taxon>Paenibacillaceae</taxon>
        <taxon>Paenibacillus</taxon>
    </lineage>
</organism>
<dbReference type="Proteomes" id="UP001174205">
    <property type="component" value="Unassembled WGS sequence"/>
</dbReference>
<dbReference type="EMBL" id="JAROCD010000004">
    <property type="protein sequence ID" value="MDN4601355.1"/>
    <property type="molecule type" value="Genomic_DNA"/>
</dbReference>
<dbReference type="PROSITE" id="PS51257">
    <property type="entry name" value="PROKAR_LIPOPROTEIN"/>
    <property type="match status" value="1"/>
</dbReference>
<protein>
    <recommendedName>
        <fullName evidence="3">VCBS repeat-containing protein</fullName>
    </recommendedName>
</protein>
<name>A0ABT8J8D4_9BACL</name>
<evidence type="ECO:0000313" key="1">
    <source>
        <dbReference type="EMBL" id="MDN4601355.1"/>
    </source>
</evidence>
<reference evidence="1" key="1">
    <citation type="submission" date="2023-03" db="EMBL/GenBank/DDBJ databases">
        <title>MT1 and MT2 Draft Genomes of Novel Species.</title>
        <authorList>
            <person name="Venkateswaran K."/>
        </authorList>
    </citation>
    <scope>NUCLEOTIDE SEQUENCE</scope>
    <source>
        <strain evidence="1">F6_3S_P_1C</strain>
    </source>
</reference>
<keyword evidence="2" id="KW-1185">Reference proteome</keyword>
<gene>
    <name evidence="1" type="ORF">P5G61_08985</name>
</gene>
<proteinExistence type="predicted"/>
<evidence type="ECO:0008006" key="3">
    <source>
        <dbReference type="Google" id="ProtNLM"/>
    </source>
</evidence>
<comment type="caution">
    <text evidence="1">The sequence shown here is derived from an EMBL/GenBank/DDBJ whole genome shotgun (WGS) entry which is preliminary data.</text>
</comment>
<evidence type="ECO:0000313" key="2">
    <source>
        <dbReference type="Proteomes" id="UP001174205"/>
    </source>
</evidence>
<accession>A0ABT8J8D4</accession>
<sequence>MKKIIIATMAGSILWSGCGANNHSSIPIKIDENASKESAATAAPAKSTLNTLLSKTSDKRIAVYGVQDKAQKDMFSSLDVVINGETKTFNWINVTNPSFYPQISVIDLDSDGENEIVIVLTKATGTGIHNSEVHVLKSDFTELSVSDPKEFVLNNIKVDLKKVKETRQYTVSVDGKEYSFEFSESDSSDWFEQPTVQNILRYGTKDNLLIAELPIQISIGHYLGDAIVRYAFVNGRIEPSKIEFTIEGAGVSFFNVNLHQKSSNFRI</sequence>